<keyword evidence="2" id="KW-1185">Reference proteome</keyword>
<evidence type="ECO:0000313" key="2">
    <source>
        <dbReference type="Proteomes" id="UP000663760"/>
    </source>
</evidence>
<reference evidence="1" key="1">
    <citation type="submission" date="2020-02" db="EMBL/GenBank/DDBJ databases">
        <authorList>
            <person name="Scholz U."/>
            <person name="Mascher M."/>
            <person name="Fiebig A."/>
        </authorList>
    </citation>
    <scope>NUCLEOTIDE SEQUENCE</scope>
</reference>
<gene>
    <name evidence="1" type="ORF">SI8410_16020330</name>
</gene>
<name>A0A7I8LII1_SPIIN</name>
<dbReference type="EMBL" id="LR746279">
    <property type="protein sequence ID" value="CAA7409652.1"/>
    <property type="molecule type" value="Genomic_DNA"/>
</dbReference>
<proteinExistence type="predicted"/>
<protein>
    <submittedName>
        <fullName evidence="1">Uncharacterized protein</fullName>
    </submittedName>
</protein>
<evidence type="ECO:0000313" key="1">
    <source>
        <dbReference type="EMBL" id="CAA7409652.1"/>
    </source>
</evidence>
<dbReference type="AlphaFoldDB" id="A0A7I8LII1"/>
<dbReference type="Proteomes" id="UP000663760">
    <property type="component" value="Chromosome 16"/>
</dbReference>
<organism evidence="1 2">
    <name type="scientific">Spirodela intermedia</name>
    <name type="common">Intermediate duckweed</name>
    <dbReference type="NCBI Taxonomy" id="51605"/>
    <lineage>
        <taxon>Eukaryota</taxon>
        <taxon>Viridiplantae</taxon>
        <taxon>Streptophyta</taxon>
        <taxon>Embryophyta</taxon>
        <taxon>Tracheophyta</taxon>
        <taxon>Spermatophyta</taxon>
        <taxon>Magnoliopsida</taxon>
        <taxon>Liliopsida</taxon>
        <taxon>Araceae</taxon>
        <taxon>Lemnoideae</taxon>
        <taxon>Spirodela</taxon>
    </lineage>
</organism>
<sequence>MDLHRPFLDVNMVPGLIELADADDVRRQLGNVIHPREGPVLAVLPLH</sequence>
<accession>A0A7I8LII1</accession>